<evidence type="ECO:0000256" key="6">
    <source>
        <dbReference type="PROSITE-ProRule" id="PRU00782"/>
    </source>
</evidence>
<evidence type="ECO:0000256" key="2">
    <source>
        <dbReference type="ARBA" id="ARBA00022840"/>
    </source>
</evidence>
<dbReference type="FunFam" id="1.20.58.530:FF:000006">
    <property type="entry name" value="Putative unconventional myosin-VI"/>
    <property type="match status" value="1"/>
</dbReference>
<feature type="compositionally biased region" description="Polar residues" evidence="7">
    <location>
        <begin position="508"/>
        <end position="518"/>
    </location>
</feature>
<dbReference type="PANTHER" id="PTHR13140">
    <property type="entry name" value="MYOSIN"/>
    <property type="match status" value="1"/>
</dbReference>
<dbReference type="GO" id="GO:0005524">
    <property type="term" value="F:ATP binding"/>
    <property type="evidence" value="ECO:0007669"/>
    <property type="project" value="UniProtKB-KW"/>
</dbReference>
<dbReference type="GO" id="GO:0001726">
    <property type="term" value="C:ruffle"/>
    <property type="evidence" value="ECO:0007669"/>
    <property type="project" value="TreeGrafter"/>
</dbReference>
<feature type="region of interest" description="Actin-binding" evidence="6">
    <location>
        <begin position="183"/>
        <end position="205"/>
    </location>
</feature>
<dbReference type="InterPro" id="IPR049016">
    <property type="entry name" value="MYO6_lever"/>
</dbReference>
<reference evidence="9" key="1">
    <citation type="submission" date="2016-05" db="EMBL/GenBank/DDBJ databases">
        <authorList>
            <person name="Lavstsen T."/>
            <person name="Jespersen J.S."/>
        </authorList>
    </citation>
    <scope>NUCLEOTIDE SEQUENCE</scope>
    <source>
        <tissue evidence="9">Brain</tissue>
    </source>
</reference>
<feature type="region of interest" description="Disordered" evidence="7">
    <location>
        <begin position="708"/>
        <end position="732"/>
    </location>
</feature>
<keyword evidence="2" id="KW-0067">ATP-binding</keyword>
<comment type="caution">
    <text evidence="6">Lacks conserved residue(s) required for the propagation of feature annotation.</text>
</comment>
<dbReference type="GO" id="GO:0051015">
    <property type="term" value="F:actin filament binding"/>
    <property type="evidence" value="ECO:0007669"/>
    <property type="project" value="TreeGrafter"/>
</dbReference>
<evidence type="ECO:0000256" key="4">
    <source>
        <dbReference type="ARBA" id="ARBA00023175"/>
    </source>
</evidence>
<dbReference type="Gene3D" id="6.10.220.10">
    <property type="match status" value="1"/>
</dbReference>
<feature type="compositionally biased region" description="Polar residues" evidence="7">
    <location>
        <begin position="604"/>
        <end position="621"/>
    </location>
</feature>
<evidence type="ECO:0000256" key="3">
    <source>
        <dbReference type="ARBA" id="ARBA00023123"/>
    </source>
</evidence>
<feature type="compositionally biased region" description="Basic and acidic residues" evidence="7">
    <location>
        <begin position="465"/>
        <end position="504"/>
    </location>
</feature>
<dbReference type="GO" id="GO:0003700">
    <property type="term" value="F:DNA-binding transcription factor activity"/>
    <property type="evidence" value="ECO:0007669"/>
    <property type="project" value="InterPro"/>
</dbReference>
<dbReference type="GO" id="GO:0042472">
    <property type="term" value="P:inner ear morphogenesis"/>
    <property type="evidence" value="ECO:0007669"/>
    <property type="project" value="TreeGrafter"/>
</dbReference>
<evidence type="ECO:0000256" key="1">
    <source>
        <dbReference type="ARBA" id="ARBA00022741"/>
    </source>
</evidence>
<feature type="region of interest" description="Disordered" evidence="7">
    <location>
        <begin position="593"/>
        <end position="668"/>
    </location>
</feature>
<dbReference type="GO" id="GO:0000146">
    <property type="term" value="F:microfilament motor activity"/>
    <property type="evidence" value="ECO:0007669"/>
    <property type="project" value="TreeGrafter"/>
</dbReference>
<gene>
    <name evidence="9" type="primary">MYO6A</name>
</gene>
<dbReference type="Gene3D" id="1.20.58.530">
    <property type="match status" value="1"/>
</dbReference>
<dbReference type="InterPro" id="IPR001609">
    <property type="entry name" value="Myosin_head_motor_dom-like"/>
</dbReference>
<keyword evidence="3 6" id="KW-0518">Myosin</keyword>
<proteinExistence type="inferred from homology"/>
<evidence type="ECO:0000256" key="7">
    <source>
        <dbReference type="SAM" id="MobiDB-lite"/>
    </source>
</evidence>
<dbReference type="GO" id="GO:0016459">
    <property type="term" value="C:myosin complex"/>
    <property type="evidence" value="ECO:0007669"/>
    <property type="project" value="UniProtKB-KW"/>
</dbReference>
<feature type="compositionally biased region" description="Basic residues" evidence="7">
    <location>
        <begin position="710"/>
        <end position="719"/>
    </location>
</feature>
<dbReference type="Gene3D" id="3.40.850.10">
    <property type="entry name" value="Kinesin motor domain"/>
    <property type="match status" value="1"/>
</dbReference>
<evidence type="ECO:0000256" key="5">
    <source>
        <dbReference type="ARBA" id="ARBA00023203"/>
    </source>
</evidence>
<keyword evidence="4" id="KW-0505">Motor protein</keyword>
<dbReference type="SUPFAM" id="SSF52540">
    <property type="entry name" value="P-loop containing nucleoside triphosphate hydrolases"/>
    <property type="match status" value="1"/>
</dbReference>
<name>A0A1A8UF61_NOTFU</name>
<accession>A0A1A8UF61</accession>
<feature type="region of interest" description="Disordered" evidence="7">
    <location>
        <begin position="465"/>
        <end position="518"/>
    </location>
</feature>
<dbReference type="FunFam" id="3.40.850.10:FF:000030">
    <property type="entry name" value="unconventional myosin-VI isoform X1"/>
    <property type="match status" value="1"/>
</dbReference>
<dbReference type="InterPro" id="IPR004827">
    <property type="entry name" value="bZIP"/>
</dbReference>
<dbReference type="EMBL" id="HAEJ01005311">
    <property type="protein sequence ID" value="SBS45768.1"/>
    <property type="molecule type" value="Transcribed_RNA"/>
</dbReference>
<evidence type="ECO:0000313" key="9">
    <source>
        <dbReference type="EMBL" id="SBS45768.1"/>
    </source>
</evidence>
<dbReference type="GO" id="GO:0007015">
    <property type="term" value="P:actin filament organization"/>
    <property type="evidence" value="ECO:0007669"/>
    <property type="project" value="TreeGrafter"/>
</dbReference>
<dbReference type="SMART" id="SM00242">
    <property type="entry name" value="MYSc"/>
    <property type="match status" value="1"/>
</dbReference>
<feature type="region of interest" description="Disordered" evidence="7">
    <location>
        <begin position="816"/>
        <end position="845"/>
    </location>
</feature>
<dbReference type="PANTHER" id="PTHR13140:SF745">
    <property type="entry name" value="UNCONVENTIONAL MYOSIN-VI"/>
    <property type="match status" value="1"/>
</dbReference>
<dbReference type="AlphaFoldDB" id="A0A1A8UF61"/>
<reference evidence="9" key="2">
    <citation type="submission" date="2016-06" db="EMBL/GenBank/DDBJ databases">
        <title>The genome of a short-lived fish provides insights into sex chromosome evolution and the genetic control of aging.</title>
        <authorList>
            <person name="Reichwald K."/>
            <person name="Felder M."/>
            <person name="Petzold A."/>
            <person name="Koch P."/>
            <person name="Groth M."/>
            <person name="Platzer M."/>
        </authorList>
    </citation>
    <scope>NUCLEOTIDE SEQUENCE</scope>
    <source>
        <tissue evidence="9">Brain</tissue>
    </source>
</reference>
<dbReference type="PROSITE" id="PS00036">
    <property type="entry name" value="BZIP_BASIC"/>
    <property type="match status" value="1"/>
</dbReference>
<dbReference type="InterPro" id="IPR027417">
    <property type="entry name" value="P-loop_NTPase"/>
</dbReference>
<dbReference type="FunFam" id="3.30.70.1590:FF:000002">
    <property type="entry name" value="unconventional myosin-VI isoform X1"/>
    <property type="match status" value="1"/>
</dbReference>
<keyword evidence="1" id="KW-0547">Nucleotide-binding</keyword>
<dbReference type="PROSITE" id="PS51456">
    <property type="entry name" value="MYOSIN_MOTOR"/>
    <property type="match status" value="1"/>
</dbReference>
<feature type="non-terminal residue" evidence="9">
    <location>
        <position position="1"/>
    </location>
</feature>
<keyword evidence="5 6" id="KW-0009">Actin-binding</keyword>
<feature type="domain" description="Myosin motor" evidence="8">
    <location>
        <begin position="1"/>
        <end position="303"/>
    </location>
</feature>
<sequence length="880" mass="101292">FEQFCINYCNEKLQQFFNERILKEEQELYQREGLGVNEVHYVDNQDCIDLVETKVVGILDILDEENRLPQPSDQHFTDAVHSKHRNHFRLTVPRKSKLAVHRNVRDDEGFIIRHFAGAVCYETTKFVEKNNDALHMSLECLVSESKDRFVRELFENSNNSKDLKPKAGKLSFISVGNKFKMQLNILLEKLRSTGSSFIRCIKPNLKMVSHQFEGAQILSQLQCSGMVSVLDLMQGGFPSRAPFHELYNMYQNYMPPKLTRLDPRLFCKALFKALGLNDLDYKFGLTKVFFRPGKFAEFDQIMRSDPDHLAELVKKVNKWLIHSRWKKVQWCGLSVIKLKNKIIYRAGACIQMQKTVRMWLCRKKHKPRIDGLVKVRNLKLRMSRFTEVVSGLKEGKQEMSKQIQDLENAIDALMVRIKGTIMTRIDIDHEYQSLVTRSEKLLTNLQNKKKEEEERERLRRIQEEMERERKRREEEEQRRWQEEEERRLKAEMEVKRKQEEEERKRNKYSTPPVSQEVQVSAVGKEDGCVSVPIATEREACTTGREVEGEQKGGLLGEHIVEVYQVAQEEGGDAAAVVVGAALEHCSEEHNYSLSQGGELGLGSVHNSQSEEVQASETQQEVLGSEDSQDNTELEDEEETAVESELSSSETECEVEAEPVRQPGERPSKRRCFWEYRRTRQSVTKKKLGGDVHWSLSWSSSTLPSTLYRREGKKGRRKARKTDASDLTPNPQKLHNIGEQLQKLNAAIKGMGSVNDMPVVARARSRKEKNKLASRACRLKKKAQHEANKIKLWGLNQEYENLLGALLQIKEVIRRRVESSEEDEDSDQRGMTQRLEDILKDSSGPLVAGRTKDFVQRILAASASSQSQRKELLPGDDQAAG</sequence>
<dbReference type="GO" id="GO:0030139">
    <property type="term" value="C:endocytic vesicle"/>
    <property type="evidence" value="ECO:0007669"/>
    <property type="project" value="TreeGrafter"/>
</dbReference>
<dbReference type="GO" id="GO:0030048">
    <property type="term" value="P:actin filament-based movement"/>
    <property type="evidence" value="ECO:0007669"/>
    <property type="project" value="TreeGrafter"/>
</dbReference>
<dbReference type="InterPro" id="IPR036961">
    <property type="entry name" value="Kinesin_motor_dom_sf"/>
</dbReference>
<dbReference type="Pfam" id="PF21521">
    <property type="entry name" value="MYO6_lever"/>
    <property type="match status" value="1"/>
</dbReference>
<protein>
    <submittedName>
        <fullName evidence="9">Myosin VIa</fullName>
    </submittedName>
</protein>
<evidence type="ECO:0000259" key="8">
    <source>
        <dbReference type="PROSITE" id="PS51456"/>
    </source>
</evidence>
<feature type="compositionally biased region" description="Acidic residues" evidence="7">
    <location>
        <begin position="626"/>
        <end position="641"/>
    </location>
</feature>
<dbReference type="Gene3D" id="3.30.70.1590">
    <property type="match status" value="1"/>
</dbReference>
<dbReference type="GO" id="GO:0042491">
    <property type="term" value="P:inner ear auditory receptor cell differentiation"/>
    <property type="evidence" value="ECO:0007669"/>
    <property type="project" value="TreeGrafter"/>
</dbReference>
<dbReference type="Pfam" id="PF00063">
    <property type="entry name" value="Myosin_head"/>
    <property type="match status" value="1"/>
</dbReference>
<comment type="similarity">
    <text evidence="6">Belongs to the TRAFAC class myosin-kinesin ATPase superfamily. Myosin family.</text>
</comment>
<dbReference type="PROSITE" id="PS50096">
    <property type="entry name" value="IQ"/>
    <property type="match status" value="1"/>
</dbReference>
<dbReference type="GO" id="GO:0005886">
    <property type="term" value="C:plasma membrane"/>
    <property type="evidence" value="ECO:0007669"/>
    <property type="project" value="TreeGrafter"/>
</dbReference>
<organism evidence="9">
    <name type="scientific">Nothobranchius furzeri</name>
    <name type="common">Turquoise killifish</name>
    <dbReference type="NCBI Taxonomy" id="105023"/>
    <lineage>
        <taxon>Eukaryota</taxon>
        <taxon>Metazoa</taxon>
        <taxon>Chordata</taxon>
        <taxon>Craniata</taxon>
        <taxon>Vertebrata</taxon>
        <taxon>Euteleostomi</taxon>
        <taxon>Actinopterygii</taxon>
        <taxon>Neopterygii</taxon>
        <taxon>Teleostei</taxon>
        <taxon>Neoteleostei</taxon>
        <taxon>Acanthomorphata</taxon>
        <taxon>Ovalentaria</taxon>
        <taxon>Atherinomorphae</taxon>
        <taxon>Cyprinodontiformes</taxon>
        <taxon>Nothobranchiidae</taxon>
        <taxon>Nothobranchius</taxon>
    </lineage>
</organism>
<dbReference type="CDD" id="cd21759">
    <property type="entry name" value="CBD_MYO6-like"/>
    <property type="match status" value="1"/>
</dbReference>